<organism evidence="5 6">
    <name type="scientific">Dentiscutata erythropus</name>
    <dbReference type="NCBI Taxonomy" id="1348616"/>
    <lineage>
        <taxon>Eukaryota</taxon>
        <taxon>Fungi</taxon>
        <taxon>Fungi incertae sedis</taxon>
        <taxon>Mucoromycota</taxon>
        <taxon>Glomeromycotina</taxon>
        <taxon>Glomeromycetes</taxon>
        <taxon>Diversisporales</taxon>
        <taxon>Gigasporaceae</taxon>
        <taxon>Dentiscutata</taxon>
    </lineage>
</organism>
<evidence type="ECO:0000313" key="6">
    <source>
        <dbReference type="Proteomes" id="UP000789405"/>
    </source>
</evidence>
<dbReference type="InterPro" id="IPR036390">
    <property type="entry name" value="WH_DNA-bd_sf"/>
</dbReference>
<dbReference type="OrthoDB" id="196547at2759"/>
<accession>A0A9N9HD54</accession>
<dbReference type="Pfam" id="PF00610">
    <property type="entry name" value="DEP"/>
    <property type="match status" value="1"/>
</dbReference>
<dbReference type="PANTHER" id="PTHR10845">
    <property type="entry name" value="REGULATOR OF G PROTEIN SIGNALING"/>
    <property type="match status" value="1"/>
</dbReference>
<dbReference type="InterPro" id="IPR036388">
    <property type="entry name" value="WH-like_DNA-bd_sf"/>
</dbReference>
<evidence type="ECO:0000313" key="5">
    <source>
        <dbReference type="EMBL" id="CAG8671224.1"/>
    </source>
</evidence>
<feature type="domain" description="DEP" evidence="4">
    <location>
        <begin position="228"/>
        <end position="314"/>
    </location>
</feature>
<dbReference type="InterPro" id="IPR016137">
    <property type="entry name" value="RGS"/>
</dbReference>
<feature type="domain" description="RGS" evidence="3">
    <location>
        <begin position="402"/>
        <end position="543"/>
    </location>
</feature>
<dbReference type="CDD" id="cd04450">
    <property type="entry name" value="DEP_RGS7-like"/>
    <property type="match status" value="1"/>
</dbReference>
<dbReference type="Gene3D" id="1.10.167.10">
    <property type="entry name" value="Regulator of G-protein Signalling 4, domain 2"/>
    <property type="match status" value="1"/>
</dbReference>
<dbReference type="SMART" id="SM00049">
    <property type="entry name" value="DEP"/>
    <property type="match status" value="2"/>
</dbReference>
<evidence type="ECO:0000259" key="3">
    <source>
        <dbReference type="PROSITE" id="PS50132"/>
    </source>
</evidence>
<dbReference type="InterPro" id="IPR000591">
    <property type="entry name" value="DEP_dom"/>
</dbReference>
<dbReference type="GO" id="GO:0009968">
    <property type="term" value="P:negative regulation of signal transduction"/>
    <property type="evidence" value="ECO:0007669"/>
    <property type="project" value="UniProtKB-KW"/>
</dbReference>
<feature type="region of interest" description="Disordered" evidence="2">
    <location>
        <begin position="557"/>
        <end position="579"/>
    </location>
</feature>
<dbReference type="Gene3D" id="1.10.10.10">
    <property type="entry name" value="Winged helix-like DNA-binding domain superfamily/Winged helix DNA-binding domain"/>
    <property type="match status" value="2"/>
</dbReference>
<dbReference type="InterPro" id="IPR036305">
    <property type="entry name" value="RGS_sf"/>
</dbReference>
<dbReference type="SMART" id="SM00315">
    <property type="entry name" value="RGS"/>
    <property type="match status" value="1"/>
</dbReference>
<reference evidence="5" key="1">
    <citation type="submission" date="2021-06" db="EMBL/GenBank/DDBJ databases">
        <authorList>
            <person name="Kallberg Y."/>
            <person name="Tangrot J."/>
            <person name="Rosling A."/>
        </authorList>
    </citation>
    <scope>NUCLEOTIDE SEQUENCE</scope>
    <source>
        <strain evidence="5">MA453B</strain>
    </source>
</reference>
<proteinExistence type="predicted"/>
<evidence type="ECO:0000256" key="1">
    <source>
        <dbReference type="ARBA" id="ARBA00022700"/>
    </source>
</evidence>
<dbReference type="PROSITE" id="PS50186">
    <property type="entry name" value="DEP"/>
    <property type="match status" value="1"/>
</dbReference>
<protein>
    <submittedName>
        <fullName evidence="5">26509_t:CDS:1</fullName>
    </submittedName>
</protein>
<dbReference type="AlphaFoldDB" id="A0A9N9HD54"/>
<keyword evidence="6" id="KW-1185">Reference proteome</keyword>
<dbReference type="InterPro" id="IPR058855">
    <property type="entry name" value="RGS1/SST2-like_Fungal-DR"/>
</dbReference>
<dbReference type="EMBL" id="CAJVPY010006884">
    <property type="protein sequence ID" value="CAG8671224.1"/>
    <property type="molecule type" value="Genomic_DNA"/>
</dbReference>
<evidence type="ECO:0000256" key="2">
    <source>
        <dbReference type="SAM" id="MobiDB-lite"/>
    </source>
</evidence>
<dbReference type="InterPro" id="IPR044926">
    <property type="entry name" value="RGS_subdomain_2"/>
</dbReference>
<dbReference type="Pfam" id="PF25889">
    <property type="entry name" value="WHD_Fungal_DR"/>
    <property type="match status" value="1"/>
</dbReference>
<dbReference type="PROSITE" id="PS50132">
    <property type="entry name" value="RGS"/>
    <property type="match status" value="1"/>
</dbReference>
<evidence type="ECO:0000259" key="4">
    <source>
        <dbReference type="PROSITE" id="PS50186"/>
    </source>
</evidence>
<feature type="region of interest" description="Disordered" evidence="2">
    <location>
        <begin position="1"/>
        <end position="22"/>
    </location>
</feature>
<sequence length="579" mass="66072">MASNQPQVHQQSSTHMMKTTRSGRPFVKDIHDLYSTLVVSLPMESHRYLFRSYSNSFTTEEAIANLGSLKFTQSHRTPDPKDPSRIITTTTTTTFSMTKEMAKSVCQTFMDSKLFVNLADSSSRSFKDRNVYGLTPKGLFILERFVARNGITAPHLTKLFASQTSSIKLYYIERSSDNDSIVLNRQNIELIFRKFVGIKPNDITNYDVDYRDAASDSASGSSTEKGDRTLGIELKNRLFNHQMYHQTFSGVAAVEWLCDFTTLITKEEAVKVATEFIRYGFIECISEKISDDKKKSDRQNAFRYSKSTYYQITDYGRETALWDYDVHSNYNTQQFSGNSNTLIKNGKSKSIPNLSYHNNNDLQSISNTSDRPLLNQLNEAHRNSTGDKDGYSYITKESNTKKLQQILDDPSLRSLFMEFLKANFCEENLLFYIEVQDFKVKYNISINEDSEIIDPNKQAALIDDAFRIYSTYLAPQSPHEVNLEHNLRQDMIQYMTMIVPQSPGAEKSSSSKITGHLYDKIQDTIFRLMATDSVPKFVKTEKYLTSASTRKADIGFNKIGSHKHNPSFSSGESQETKSL</sequence>
<keyword evidence="1" id="KW-0734">Signal transduction inhibitor</keyword>
<comment type="caution">
    <text evidence="5">The sequence shown here is derived from an EMBL/GenBank/DDBJ whole genome shotgun (WGS) entry which is preliminary data.</text>
</comment>
<dbReference type="SUPFAM" id="SSF46785">
    <property type="entry name" value="Winged helix' DNA-binding domain"/>
    <property type="match status" value="2"/>
</dbReference>
<dbReference type="SUPFAM" id="SSF48097">
    <property type="entry name" value="Regulator of G-protein signaling, RGS"/>
    <property type="match status" value="1"/>
</dbReference>
<dbReference type="Pfam" id="PF00615">
    <property type="entry name" value="RGS"/>
    <property type="match status" value="1"/>
</dbReference>
<name>A0A9N9HD54_9GLOM</name>
<dbReference type="PANTHER" id="PTHR10845:SF192">
    <property type="entry name" value="DOUBLE HIT, ISOFORM B"/>
    <property type="match status" value="1"/>
</dbReference>
<dbReference type="PRINTS" id="PR01301">
    <property type="entry name" value="RGSPROTEIN"/>
</dbReference>
<dbReference type="Proteomes" id="UP000789405">
    <property type="component" value="Unassembled WGS sequence"/>
</dbReference>
<gene>
    <name evidence="5" type="ORF">DERYTH_LOCUS11251</name>
</gene>
<dbReference type="GO" id="GO:0035556">
    <property type="term" value="P:intracellular signal transduction"/>
    <property type="evidence" value="ECO:0007669"/>
    <property type="project" value="InterPro"/>
</dbReference>